<proteinExistence type="inferred from homology"/>
<evidence type="ECO:0000313" key="7">
    <source>
        <dbReference type="EMBL" id="MCU6791890.1"/>
    </source>
</evidence>
<dbReference type="InterPro" id="IPR000192">
    <property type="entry name" value="Aminotrans_V_dom"/>
</dbReference>
<comment type="catalytic activity">
    <reaction evidence="5">
        <text>(sulfur carrier)-H + L-cysteine = (sulfur carrier)-SH + L-alanine</text>
        <dbReference type="Rhea" id="RHEA:43892"/>
        <dbReference type="Rhea" id="RHEA-COMP:14737"/>
        <dbReference type="Rhea" id="RHEA-COMP:14739"/>
        <dbReference type="ChEBI" id="CHEBI:29917"/>
        <dbReference type="ChEBI" id="CHEBI:35235"/>
        <dbReference type="ChEBI" id="CHEBI:57972"/>
        <dbReference type="ChEBI" id="CHEBI:64428"/>
        <dbReference type="EC" id="2.8.1.7"/>
    </reaction>
</comment>
<dbReference type="RefSeq" id="WP_262683324.1">
    <property type="nucleotide sequence ID" value="NZ_JAOQIO010000016.1"/>
</dbReference>
<keyword evidence="4" id="KW-0663">Pyridoxal phosphate</keyword>
<evidence type="ECO:0000313" key="8">
    <source>
        <dbReference type="Proteomes" id="UP001652445"/>
    </source>
</evidence>
<evidence type="ECO:0000256" key="5">
    <source>
        <dbReference type="ARBA" id="ARBA00050776"/>
    </source>
</evidence>
<keyword evidence="8" id="KW-1185">Reference proteome</keyword>
<dbReference type="PIRSF" id="PIRSF005572">
    <property type="entry name" value="NifS"/>
    <property type="match status" value="1"/>
</dbReference>
<evidence type="ECO:0000256" key="1">
    <source>
        <dbReference type="ARBA" id="ARBA00001933"/>
    </source>
</evidence>
<dbReference type="InterPro" id="IPR015422">
    <property type="entry name" value="PyrdxlP-dep_Trfase_small"/>
</dbReference>
<feature type="domain" description="Aminotransferase class V" evidence="6">
    <location>
        <begin position="5"/>
        <end position="372"/>
    </location>
</feature>
<dbReference type="Pfam" id="PF00266">
    <property type="entry name" value="Aminotran_5"/>
    <property type="match status" value="1"/>
</dbReference>
<comment type="caution">
    <text evidence="7">The sequence shown here is derived from an EMBL/GenBank/DDBJ whole genome shotgun (WGS) entry which is preliminary data.</text>
</comment>
<dbReference type="EMBL" id="JAOQIO010000016">
    <property type="protein sequence ID" value="MCU6791890.1"/>
    <property type="molecule type" value="Genomic_DNA"/>
</dbReference>
<dbReference type="SUPFAM" id="SSF53383">
    <property type="entry name" value="PLP-dependent transferases"/>
    <property type="match status" value="1"/>
</dbReference>
<protein>
    <recommendedName>
        <fullName evidence="3">cysteine desulfurase</fullName>
        <ecNumber evidence="3">2.8.1.7</ecNumber>
    </recommendedName>
</protein>
<evidence type="ECO:0000256" key="2">
    <source>
        <dbReference type="ARBA" id="ARBA00010447"/>
    </source>
</evidence>
<keyword evidence="7" id="KW-0032">Aminotransferase</keyword>
<accession>A0ABT2UBA6</accession>
<comment type="similarity">
    <text evidence="2">Belongs to the class-V pyridoxal-phosphate-dependent aminotransferase family. Csd subfamily.</text>
</comment>
<keyword evidence="7" id="KW-0808">Transferase</keyword>
<dbReference type="NCBIfam" id="TIGR01977">
    <property type="entry name" value="am_tr_V_EF2568"/>
    <property type="match status" value="1"/>
</dbReference>
<dbReference type="InterPro" id="IPR010969">
    <property type="entry name" value="Cys_dSase-rel_unknwn_funct"/>
</dbReference>
<evidence type="ECO:0000259" key="6">
    <source>
        <dbReference type="Pfam" id="PF00266"/>
    </source>
</evidence>
<sequence>MNVAYFDHAASSWPKPPEVLLAMQECMLHAAANPGRGSHQMAVKASRILFETRKQLAKLFKIKNPNDISFALNTTMALNQAILGFLKEGDHVICTSVEHNSVRRPLEYVKKTRGVQITYVQTNSKGELSLDKVKEAVTNRTSLMVCSHSSNLLGSILPVAELGELCKENGIKLLVDAAQSAGTLDIDVGKMGIHMLAFPGHKSLLGPQGTGGLYIEPELELEPLLFGGTGSQSEMIEQPNVRPDRYESGTQNTVGIAGLGEGVKFVLKETVAQIHGKEWAQTQQLMALLMEIEGVQLLGPDLGQNKTGIVTFTIHQTDSSEVAFILDQTFNIAVRAGYHCTPLAHEVAGTLERGAVRASIGYFTKDEEVDRLVAAVKEIAKHMKS</sequence>
<comment type="cofactor">
    <cofactor evidence="1">
        <name>pyridoxal 5'-phosphate</name>
        <dbReference type="ChEBI" id="CHEBI:597326"/>
    </cofactor>
</comment>
<dbReference type="Gene3D" id="3.90.1150.10">
    <property type="entry name" value="Aspartate Aminotransferase, domain 1"/>
    <property type="match status" value="1"/>
</dbReference>
<dbReference type="InterPro" id="IPR015421">
    <property type="entry name" value="PyrdxlP-dep_Trfase_major"/>
</dbReference>
<dbReference type="InterPro" id="IPR016454">
    <property type="entry name" value="Cysteine_dSase"/>
</dbReference>
<evidence type="ECO:0000256" key="4">
    <source>
        <dbReference type="ARBA" id="ARBA00022898"/>
    </source>
</evidence>
<dbReference type="GO" id="GO:0008483">
    <property type="term" value="F:transaminase activity"/>
    <property type="evidence" value="ECO:0007669"/>
    <property type="project" value="UniProtKB-KW"/>
</dbReference>
<gene>
    <name evidence="7" type="ORF">OB236_07100</name>
</gene>
<reference evidence="7 8" key="1">
    <citation type="submission" date="2022-09" db="EMBL/GenBank/DDBJ databases">
        <authorList>
            <person name="Han X.L."/>
            <person name="Wang Q."/>
            <person name="Lu T."/>
        </authorList>
    </citation>
    <scope>NUCLEOTIDE SEQUENCE [LARGE SCALE GENOMIC DNA]</scope>
    <source>
        <strain evidence="7 8">WQ 127069</strain>
    </source>
</reference>
<name>A0ABT2UBA6_9BACL</name>
<dbReference type="PANTHER" id="PTHR43586">
    <property type="entry name" value="CYSTEINE DESULFURASE"/>
    <property type="match status" value="1"/>
</dbReference>
<dbReference type="EC" id="2.8.1.7" evidence="3"/>
<dbReference type="PANTHER" id="PTHR43586:SF4">
    <property type="entry name" value="ISOPENICILLIN N EPIMERASE"/>
    <property type="match status" value="1"/>
</dbReference>
<organism evidence="7 8">
    <name type="scientific">Paenibacillus baimaensis</name>
    <dbReference type="NCBI Taxonomy" id="2982185"/>
    <lineage>
        <taxon>Bacteria</taxon>
        <taxon>Bacillati</taxon>
        <taxon>Bacillota</taxon>
        <taxon>Bacilli</taxon>
        <taxon>Bacillales</taxon>
        <taxon>Paenibacillaceae</taxon>
        <taxon>Paenibacillus</taxon>
    </lineage>
</organism>
<dbReference type="Gene3D" id="3.40.640.10">
    <property type="entry name" value="Type I PLP-dependent aspartate aminotransferase-like (Major domain)"/>
    <property type="match status" value="1"/>
</dbReference>
<evidence type="ECO:0000256" key="3">
    <source>
        <dbReference type="ARBA" id="ARBA00012239"/>
    </source>
</evidence>
<dbReference type="InterPro" id="IPR015424">
    <property type="entry name" value="PyrdxlP-dep_Trfase"/>
</dbReference>
<dbReference type="Proteomes" id="UP001652445">
    <property type="component" value="Unassembled WGS sequence"/>
</dbReference>